<dbReference type="NCBIfam" id="TIGR01554">
    <property type="entry name" value="major_cap_HK97"/>
    <property type="match status" value="1"/>
</dbReference>
<evidence type="ECO:0000313" key="3">
    <source>
        <dbReference type="EMBL" id="MFC4609730.1"/>
    </source>
</evidence>
<keyword evidence="4" id="KW-1185">Reference proteome</keyword>
<evidence type="ECO:0000313" key="4">
    <source>
        <dbReference type="Proteomes" id="UP001595993"/>
    </source>
</evidence>
<dbReference type="Gene3D" id="3.30.2400.10">
    <property type="entry name" value="Major capsid protein gp5"/>
    <property type="match status" value="1"/>
</dbReference>
<dbReference type="RefSeq" id="WP_381196855.1">
    <property type="nucleotide sequence ID" value="NZ_JBHSFE010000014.1"/>
</dbReference>
<dbReference type="InterPro" id="IPR054612">
    <property type="entry name" value="Phage_capsid-like_C"/>
</dbReference>
<feature type="domain" description="Phage capsid-like C-terminal" evidence="2">
    <location>
        <begin position="147"/>
        <end position="429"/>
    </location>
</feature>
<dbReference type="SUPFAM" id="SSF56563">
    <property type="entry name" value="Major capsid protein gp5"/>
    <property type="match status" value="1"/>
</dbReference>
<dbReference type="Pfam" id="PF05065">
    <property type="entry name" value="Phage_capsid"/>
    <property type="match status" value="1"/>
</dbReference>
<comment type="subcellular location">
    <subcellularLocation>
        <location evidence="1">Virion</location>
    </subcellularLocation>
</comment>
<accession>A0ABV9G9H6</accession>
<organism evidence="3 4">
    <name type="scientific">Streptomyces maoxianensis</name>
    <dbReference type="NCBI Taxonomy" id="1459942"/>
    <lineage>
        <taxon>Bacteria</taxon>
        <taxon>Bacillati</taxon>
        <taxon>Actinomycetota</taxon>
        <taxon>Actinomycetes</taxon>
        <taxon>Kitasatosporales</taxon>
        <taxon>Streptomycetaceae</taxon>
        <taxon>Streptomyces</taxon>
    </lineage>
</organism>
<evidence type="ECO:0000259" key="2">
    <source>
        <dbReference type="Pfam" id="PF05065"/>
    </source>
</evidence>
<proteinExistence type="predicted"/>
<dbReference type="EMBL" id="JBHSFE010000014">
    <property type="protein sequence ID" value="MFC4609730.1"/>
    <property type="molecule type" value="Genomic_DNA"/>
</dbReference>
<comment type="caution">
    <text evidence="3">The sequence shown here is derived from an EMBL/GenBank/DDBJ whole genome shotgun (WGS) entry which is preliminary data.</text>
</comment>
<evidence type="ECO:0000256" key="1">
    <source>
        <dbReference type="ARBA" id="ARBA00004328"/>
    </source>
</evidence>
<reference evidence="4" key="1">
    <citation type="journal article" date="2019" name="Int. J. Syst. Evol. Microbiol.">
        <title>The Global Catalogue of Microorganisms (GCM) 10K type strain sequencing project: providing services to taxonomists for standard genome sequencing and annotation.</title>
        <authorList>
            <consortium name="The Broad Institute Genomics Platform"/>
            <consortium name="The Broad Institute Genome Sequencing Center for Infectious Disease"/>
            <person name="Wu L."/>
            <person name="Ma J."/>
        </authorList>
    </citation>
    <scope>NUCLEOTIDE SEQUENCE [LARGE SCALE GENOMIC DNA]</scope>
    <source>
        <strain evidence="4">CGMCC 4.7139</strain>
    </source>
</reference>
<dbReference type="Proteomes" id="UP001595993">
    <property type="component" value="Unassembled WGS sequence"/>
</dbReference>
<protein>
    <submittedName>
        <fullName evidence="3">Phage major capsid protein</fullName>
    </submittedName>
</protein>
<dbReference type="InterPro" id="IPR024455">
    <property type="entry name" value="Phage_capsid"/>
</dbReference>
<sequence>MTTATVIPTNAAELEEMLSDRSKVEALMGEGRFKDVVSAYARAVQDKDESIATQVREEVQRVTAAFLKDNGAENIRRVNLDPNTAPKAHNTFYNPKAPGAKADKLFANMAEFMAATHHKSQGAEAMAKRAELEQIRNSFGSTVPSDGGFLIPEYLRSELLRVSLEKSIVRSRARVIPMESLTVPFPTIDSSSNVSSVYGGITAYWTEEAGQLVESQAKFGRVKLEAKKLTAYAEVPNELYSDSLVSLEAFINQAFPEALAFFEDNAFMNGTGTGEPLGFFRADAQVSVAKESAQAADTIKWENIVKMYARMLPSSLGNAVWIVNQEVFPQLATMALNVGTGGSAIWLNNGAEGAPMTILGRPVIITEKAGALGDINDINFVDLSYYLIGDRQSMTSDASPHYKFANDKTAIRFIERVDGRPWIQSAITPKKGSNTLSPFVTLAERA</sequence>
<gene>
    <name evidence="3" type="ORF">ACFO9E_18195</name>
</gene>
<name>A0ABV9G9H6_9ACTN</name>